<dbReference type="EMBL" id="FOCM01000003">
    <property type="protein sequence ID" value="SEN26784.1"/>
    <property type="molecule type" value="Genomic_DNA"/>
</dbReference>
<reference evidence="3" key="1">
    <citation type="submission" date="2016-10" db="EMBL/GenBank/DDBJ databases">
        <authorList>
            <person name="Varghese N."/>
            <person name="Submissions S."/>
        </authorList>
    </citation>
    <scope>NUCLEOTIDE SEQUENCE [LARGE SCALE GENOMIC DNA]</scope>
    <source>
        <strain evidence="3">DSM 26893</strain>
    </source>
</reference>
<feature type="region of interest" description="Disordered" evidence="1">
    <location>
        <begin position="111"/>
        <end position="140"/>
    </location>
</feature>
<dbReference type="AlphaFoldDB" id="A0A1H8F5Y0"/>
<feature type="compositionally biased region" description="Basic and acidic residues" evidence="1">
    <location>
        <begin position="111"/>
        <end position="126"/>
    </location>
</feature>
<keyword evidence="3" id="KW-1185">Reference proteome</keyword>
<protein>
    <recommendedName>
        <fullName evidence="4">Flagellar FliJ protein</fullName>
    </recommendedName>
</protein>
<evidence type="ECO:0000313" key="2">
    <source>
        <dbReference type="EMBL" id="SEN26784.1"/>
    </source>
</evidence>
<evidence type="ECO:0000313" key="3">
    <source>
        <dbReference type="Proteomes" id="UP000199372"/>
    </source>
</evidence>
<name>A0A1H8F5Y0_9RHOB</name>
<evidence type="ECO:0008006" key="4">
    <source>
        <dbReference type="Google" id="ProtNLM"/>
    </source>
</evidence>
<dbReference type="Proteomes" id="UP000199372">
    <property type="component" value="Unassembled WGS sequence"/>
</dbReference>
<gene>
    <name evidence="2" type="ORF">SAMN04488011_103215</name>
</gene>
<evidence type="ECO:0000256" key="1">
    <source>
        <dbReference type="SAM" id="MobiDB-lite"/>
    </source>
</evidence>
<proteinExistence type="predicted"/>
<sequence>MSRKRGSGLETLMRLRRHRVQEIGRELVDLDAAIRRHESDKRALAETRFERADQDLPEAARFTADFVRHAGELLRAQEAEIEKLEETTREAQAQLRDAFIDLKRIELTHKAQQARERRQRDRRETQVIEEQTLMRWGRDD</sequence>
<accession>A0A1H8F5Y0</accession>
<dbReference type="RefSeq" id="WP_091845017.1">
    <property type="nucleotide sequence ID" value="NZ_FOCM01000003.1"/>
</dbReference>
<organism evidence="2 3">
    <name type="scientific">Palleronia pelagia</name>
    <dbReference type="NCBI Taxonomy" id="387096"/>
    <lineage>
        <taxon>Bacteria</taxon>
        <taxon>Pseudomonadati</taxon>
        <taxon>Pseudomonadota</taxon>
        <taxon>Alphaproteobacteria</taxon>
        <taxon>Rhodobacterales</taxon>
        <taxon>Roseobacteraceae</taxon>
        <taxon>Palleronia</taxon>
    </lineage>
</organism>